<keyword evidence="1" id="KW-1133">Transmembrane helix</keyword>
<feature type="transmembrane region" description="Helical" evidence="1">
    <location>
        <begin position="167"/>
        <end position="200"/>
    </location>
</feature>
<accession>A0A2P7QJ61</accession>
<dbReference type="OrthoDB" id="7554925at2"/>
<name>A0A2P7QJ61_9SPHN</name>
<feature type="transmembrane region" description="Helical" evidence="1">
    <location>
        <begin position="117"/>
        <end position="146"/>
    </location>
</feature>
<dbReference type="AlphaFoldDB" id="A0A2P7QJ61"/>
<keyword evidence="1" id="KW-0812">Transmembrane</keyword>
<evidence type="ECO:0000313" key="3">
    <source>
        <dbReference type="Proteomes" id="UP000241167"/>
    </source>
</evidence>
<gene>
    <name evidence="2" type="ORF">C7I55_19920</name>
</gene>
<feature type="transmembrane region" description="Helical" evidence="1">
    <location>
        <begin position="206"/>
        <end position="232"/>
    </location>
</feature>
<keyword evidence="3" id="KW-1185">Reference proteome</keyword>
<organism evidence="2 3">
    <name type="scientific">Allosphingosinicella deserti</name>
    <dbReference type="NCBI Taxonomy" id="2116704"/>
    <lineage>
        <taxon>Bacteria</taxon>
        <taxon>Pseudomonadati</taxon>
        <taxon>Pseudomonadota</taxon>
        <taxon>Alphaproteobacteria</taxon>
        <taxon>Sphingomonadales</taxon>
        <taxon>Sphingomonadaceae</taxon>
        <taxon>Allosphingosinicella</taxon>
    </lineage>
</organism>
<feature type="transmembrane region" description="Helical" evidence="1">
    <location>
        <begin position="65"/>
        <end position="87"/>
    </location>
</feature>
<proteinExistence type="predicted"/>
<dbReference type="EMBL" id="PXYI01000007">
    <property type="protein sequence ID" value="PSJ37970.1"/>
    <property type="molecule type" value="Genomic_DNA"/>
</dbReference>
<evidence type="ECO:0000256" key="1">
    <source>
        <dbReference type="SAM" id="Phobius"/>
    </source>
</evidence>
<evidence type="ECO:0000313" key="2">
    <source>
        <dbReference type="EMBL" id="PSJ37970.1"/>
    </source>
</evidence>
<dbReference type="Proteomes" id="UP000241167">
    <property type="component" value="Unassembled WGS sequence"/>
</dbReference>
<dbReference type="RefSeq" id="WP_106514783.1">
    <property type="nucleotide sequence ID" value="NZ_PXYI01000007.1"/>
</dbReference>
<evidence type="ECO:0008006" key="4">
    <source>
        <dbReference type="Google" id="ProtNLM"/>
    </source>
</evidence>
<comment type="caution">
    <text evidence="2">The sequence shown here is derived from an EMBL/GenBank/DDBJ whole genome shotgun (WGS) entry which is preliminary data.</text>
</comment>
<reference evidence="2 3" key="1">
    <citation type="submission" date="2018-03" db="EMBL/GenBank/DDBJ databases">
        <title>The draft genome of Sphingosinicella sp. GL-C-18.</title>
        <authorList>
            <person name="Liu L."/>
            <person name="Li L."/>
            <person name="Liang L."/>
            <person name="Zhang X."/>
            <person name="Wang T."/>
        </authorList>
    </citation>
    <scope>NUCLEOTIDE SEQUENCE [LARGE SCALE GENOMIC DNA]</scope>
    <source>
        <strain evidence="2 3">GL-C-18</strain>
    </source>
</reference>
<feature type="transmembrane region" description="Helical" evidence="1">
    <location>
        <begin position="94"/>
        <end position="111"/>
    </location>
</feature>
<sequence>MKFSYSAIWDDTVALIRAHGSLIAALAGVFIFLPSLLLAYLLPQPVATEPGQLIALMSEYLRANWMWLLLENLLNMIGAIAILRLALHEGSSTVAGVIGAAFALLPFYFLASLLSSILIGIGFALLIVPGLYLVGRLTPLGAVIVAEDRRNPIDALRRSFEVTKGRGWAIFGLVLVVAIAGIIVTVVINNLFGALFLIVAGKDLGLFLTLVLASATGAAFVALLATLYAAIYRNVAGGSSAKVFQ</sequence>
<feature type="transmembrane region" description="Helical" evidence="1">
    <location>
        <begin position="21"/>
        <end position="42"/>
    </location>
</feature>
<protein>
    <recommendedName>
        <fullName evidence="4">Glycerophosphoryl diester phosphodiesterase membrane domain-containing protein</fullName>
    </recommendedName>
</protein>
<keyword evidence="1" id="KW-0472">Membrane</keyword>